<feature type="transmembrane region" description="Helical" evidence="6">
    <location>
        <begin position="366"/>
        <end position="387"/>
    </location>
</feature>
<accession>A0A430ABP0</accession>
<dbReference type="InterPro" id="IPR011701">
    <property type="entry name" value="MFS"/>
</dbReference>
<dbReference type="PROSITE" id="PS50850">
    <property type="entry name" value="MFS"/>
    <property type="match status" value="1"/>
</dbReference>
<dbReference type="GO" id="GO:0022857">
    <property type="term" value="F:transmembrane transporter activity"/>
    <property type="evidence" value="ECO:0007669"/>
    <property type="project" value="InterPro"/>
</dbReference>
<evidence type="ECO:0000259" key="7">
    <source>
        <dbReference type="PROSITE" id="PS50850"/>
    </source>
</evidence>
<evidence type="ECO:0000256" key="6">
    <source>
        <dbReference type="SAM" id="Phobius"/>
    </source>
</evidence>
<feature type="transmembrane region" description="Helical" evidence="6">
    <location>
        <begin position="340"/>
        <end position="360"/>
    </location>
</feature>
<keyword evidence="5 6" id="KW-0472">Membrane</keyword>
<feature type="domain" description="Major facilitator superfamily (MFS) profile" evidence="7">
    <location>
        <begin position="28"/>
        <end position="471"/>
    </location>
</feature>
<feature type="transmembrane region" description="Helical" evidence="6">
    <location>
        <begin position="98"/>
        <end position="116"/>
    </location>
</feature>
<dbReference type="RefSeq" id="WP_126830142.1">
    <property type="nucleotide sequence ID" value="NZ_CBCRYB010000002.1"/>
</dbReference>
<comment type="subcellular location">
    <subcellularLocation>
        <location evidence="1">Cell membrane</location>
        <topology evidence="1">Multi-pass membrane protein</topology>
    </subcellularLocation>
</comment>
<dbReference type="AlphaFoldDB" id="A0A430ABP0"/>
<proteinExistence type="predicted"/>
<keyword evidence="2" id="KW-0813">Transport</keyword>
<comment type="caution">
    <text evidence="8">The sequence shown here is derived from an EMBL/GenBank/DDBJ whole genome shotgun (WGS) entry which is preliminary data.</text>
</comment>
<keyword evidence="4 6" id="KW-1133">Transmembrane helix</keyword>
<feature type="transmembrane region" description="Helical" evidence="6">
    <location>
        <begin position="185"/>
        <end position="203"/>
    </location>
</feature>
<evidence type="ECO:0000313" key="8">
    <source>
        <dbReference type="EMBL" id="RSU04664.1"/>
    </source>
</evidence>
<name>A0A430ABP0_9ENTE</name>
<evidence type="ECO:0000256" key="5">
    <source>
        <dbReference type="ARBA" id="ARBA00023136"/>
    </source>
</evidence>
<dbReference type="PANTHER" id="PTHR42718">
    <property type="entry name" value="MAJOR FACILITATOR SUPERFAMILY MULTIDRUG TRANSPORTER MFSC"/>
    <property type="match status" value="1"/>
</dbReference>
<dbReference type="SUPFAM" id="SSF103473">
    <property type="entry name" value="MFS general substrate transporter"/>
    <property type="match status" value="1"/>
</dbReference>
<organism evidence="8 9">
    <name type="scientific">Vagococcus fessus</name>
    <dbReference type="NCBI Taxonomy" id="120370"/>
    <lineage>
        <taxon>Bacteria</taxon>
        <taxon>Bacillati</taxon>
        <taxon>Bacillota</taxon>
        <taxon>Bacilli</taxon>
        <taxon>Lactobacillales</taxon>
        <taxon>Enterococcaceae</taxon>
        <taxon>Vagococcus</taxon>
    </lineage>
</organism>
<feature type="transmembrane region" description="Helical" evidence="6">
    <location>
        <begin position="240"/>
        <end position="258"/>
    </location>
</feature>
<sequence>MDDTEQALQVTGVPIPEEGSMEFERMNKMAKKAVPLLLIIFTFGILEQQAFGMIFVNIGEQLGTPGLAPLITSIPGIILGIVCVIYGSLGDFVSLKKMTILGVIIFVLGSLVGFILGPSSIWAVVMARVLQAAGGQVAGSVFLVLVSKYISKENRVVYYGIFVAVFRFSAALGVVAAGYITKVDWRWLFAAPLLCIFFIPLLAKNLPDDKAEGATIDWIGFVLIGAFAGAVTMFFTDMTLLWGVSSLITLFLFVSYINKTKQPFLKPEFFKNKAFVVTMIVIFIGYFFSYTINAGVNAIGLNVYGIDSAEVSLLLVGSILLAAVLGFVCGPVVKKIGRSAAIIMALLFMSLGLVVIAVAIPYGKVWTLAIAPCLYYFGTSFFYSPIVDIATSTVNPEESGRVLGANDLVQAITGSIGVAVFGGMMSSGALSHSALTGVESGLASTYSNVFLVGGVIVFSALVLFISTKKMVYKHLELTKR</sequence>
<dbReference type="PANTHER" id="PTHR42718:SF35">
    <property type="entry name" value="BLL0718 PROTEIN"/>
    <property type="match status" value="1"/>
</dbReference>
<dbReference type="GO" id="GO:0005886">
    <property type="term" value="C:plasma membrane"/>
    <property type="evidence" value="ECO:0007669"/>
    <property type="project" value="UniProtKB-SubCell"/>
</dbReference>
<dbReference type="Gene3D" id="1.20.1720.10">
    <property type="entry name" value="Multidrug resistance protein D"/>
    <property type="match status" value="1"/>
</dbReference>
<dbReference type="OrthoDB" id="2081604at2"/>
<feature type="transmembrane region" description="Helical" evidence="6">
    <location>
        <begin position="312"/>
        <end position="333"/>
    </location>
</feature>
<dbReference type="PRINTS" id="PR01036">
    <property type="entry name" value="TCRTETB"/>
</dbReference>
<dbReference type="EMBL" id="NGJY01000001">
    <property type="protein sequence ID" value="RSU04664.1"/>
    <property type="molecule type" value="Genomic_DNA"/>
</dbReference>
<feature type="transmembrane region" description="Helical" evidence="6">
    <location>
        <begin position="446"/>
        <end position="465"/>
    </location>
</feature>
<dbReference type="Proteomes" id="UP000287101">
    <property type="component" value="Unassembled WGS sequence"/>
</dbReference>
<feature type="transmembrane region" description="Helical" evidence="6">
    <location>
        <begin position="408"/>
        <end position="426"/>
    </location>
</feature>
<keyword evidence="3 6" id="KW-0812">Transmembrane</keyword>
<evidence type="ECO:0000256" key="1">
    <source>
        <dbReference type="ARBA" id="ARBA00004651"/>
    </source>
</evidence>
<evidence type="ECO:0000313" key="9">
    <source>
        <dbReference type="Proteomes" id="UP000287101"/>
    </source>
</evidence>
<dbReference type="InterPro" id="IPR020846">
    <property type="entry name" value="MFS_dom"/>
</dbReference>
<reference evidence="8 9" key="1">
    <citation type="submission" date="2017-05" db="EMBL/GenBank/DDBJ databases">
        <title>Vagococcus spp. assemblies.</title>
        <authorList>
            <person name="Gulvik C.A."/>
        </authorList>
    </citation>
    <scope>NUCLEOTIDE SEQUENCE [LARGE SCALE GENOMIC DNA]</scope>
    <source>
        <strain evidence="8 9">CCUG 41755</strain>
    </source>
</reference>
<dbReference type="Gene3D" id="1.20.1250.20">
    <property type="entry name" value="MFS general substrate transporter like domains"/>
    <property type="match status" value="1"/>
</dbReference>
<dbReference type="Pfam" id="PF07690">
    <property type="entry name" value="MFS_1"/>
    <property type="match status" value="1"/>
</dbReference>
<feature type="transmembrane region" description="Helical" evidence="6">
    <location>
        <begin position="215"/>
        <end position="234"/>
    </location>
</feature>
<feature type="transmembrane region" description="Helical" evidence="6">
    <location>
        <begin position="122"/>
        <end position="145"/>
    </location>
</feature>
<evidence type="ECO:0000256" key="3">
    <source>
        <dbReference type="ARBA" id="ARBA00022692"/>
    </source>
</evidence>
<evidence type="ECO:0000256" key="2">
    <source>
        <dbReference type="ARBA" id="ARBA00022448"/>
    </source>
</evidence>
<keyword evidence="9" id="KW-1185">Reference proteome</keyword>
<feature type="transmembrane region" description="Helical" evidence="6">
    <location>
        <begin position="270"/>
        <end position="292"/>
    </location>
</feature>
<dbReference type="InterPro" id="IPR036259">
    <property type="entry name" value="MFS_trans_sf"/>
</dbReference>
<feature type="transmembrane region" description="Helical" evidence="6">
    <location>
        <begin position="33"/>
        <end position="55"/>
    </location>
</feature>
<feature type="transmembrane region" description="Helical" evidence="6">
    <location>
        <begin position="67"/>
        <end position="86"/>
    </location>
</feature>
<gene>
    <name evidence="8" type="ORF">CBF31_01200</name>
</gene>
<feature type="transmembrane region" description="Helical" evidence="6">
    <location>
        <begin position="157"/>
        <end position="179"/>
    </location>
</feature>
<protein>
    <submittedName>
        <fullName evidence="8">MFS transporter</fullName>
    </submittedName>
</protein>
<evidence type="ECO:0000256" key="4">
    <source>
        <dbReference type="ARBA" id="ARBA00022989"/>
    </source>
</evidence>